<feature type="compositionally biased region" description="Acidic residues" evidence="2">
    <location>
        <begin position="18"/>
        <end position="27"/>
    </location>
</feature>
<dbReference type="Proteomes" id="UP000275408">
    <property type="component" value="Unassembled WGS sequence"/>
</dbReference>
<dbReference type="InterPro" id="IPR036318">
    <property type="entry name" value="FAD-bd_PCMH-like_sf"/>
</dbReference>
<protein>
    <recommendedName>
        <fullName evidence="3">D-arabinono-1,4-lactone oxidase C-terminal domain-containing protein</fullName>
    </recommendedName>
</protein>
<dbReference type="OrthoDB" id="610608at2759"/>
<evidence type="ECO:0000256" key="2">
    <source>
        <dbReference type="SAM" id="MobiDB-lite"/>
    </source>
</evidence>
<dbReference type="Gene3D" id="3.30.465.10">
    <property type="match status" value="1"/>
</dbReference>
<evidence type="ECO:0000313" key="5">
    <source>
        <dbReference type="Proteomes" id="UP000275408"/>
    </source>
</evidence>
<dbReference type="Gene3D" id="3.30.70.2520">
    <property type="match status" value="1"/>
</dbReference>
<evidence type="ECO:0000259" key="3">
    <source>
        <dbReference type="Pfam" id="PF04030"/>
    </source>
</evidence>
<evidence type="ECO:0000256" key="1">
    <source>
        <dbReference type="ARBA" id="ARBA00023002"/>
    </source>
</evidence>
<organism evidence="4 5">
    <name type="scientific">Pocillopora damicornis</name>
    <name type="common">Cauliflower coral</name>
    <name type="synonym">Millepora damicornis</name>
    <dbReference type="NCBI Taxonomy" id="46731"/>
    <lineage>
        <taxon>Eukaryota</taxon>
        <taxon>Metazoa</taxon>
        <taxon>Cnidaria</taxon>
        <taxon>Anthozoa</taxon>
        <taxon>Hexacorallia</taxon>
        <taxon>Scleractinia</taxon>
        <taxon>Astrocoeniina</taxon>
        <taxon>Pocilloporidae</taxon>
        <taxon>Pocillopora</taxon>
    </lineage>
</organism>
<sequence>MTDLNKILAVAPPTPEDSQSEDSEMESTETKYEVEVQAGKRVVDFVEEFDKKHNLALKMIGNYAGQTVGGVASTSTHGSGWFSGTMVWLMEWDDKHIEMAYSKAFKTDLGPTCCACCSCCCNCCGGRGMADLGCMQTDCISSCLQGCANCCPSCIPQLTNFGVSQFSFEKPYRQTWYNVLQYTKGNIHLLVSFVILAIAQQNGAYRWNTSMVIKLAQDYAKKHKQYSLLPIYVRLAHSDDLYLSPASKFRPDGTINDHNCYIEIDKAKYGEDPVEINSDEVLKACQVGLGCMGVIYSITYSCVPMYNLEEIRKMEQVSWPEATMTEDEEGNNDCDDALVGKKLQLGEVLEKFAEMYKTKDAEYFSFFVNPYPLGPRDDKHIEMAYSKAFKTDLGPTCCACCSCCCNCCGGRGMADLGCMQTDCISSCLQGCANCCPTCIPQLTNFGVSQFSFEKPYRQTWYNVLQYTKGNIHYRSAEWCLPLEHLQSALTMVIKLAQEYAKKHKQYSLLPFYVRLAHSDDLYLSPASKFRPDGTINDYNCYIEVPFLPGAYGIDEFQEMLENKLYEEFKARPHWGKNNRLNQSKIEEIYHKDSLKKWGEVYKIFNKGGPFENRFTNNMGFTELFDHPIDEQPSA</sequence>
<gene>
    <name evidence="4" type="ORF">pdam_00008214</name>
</gene>
<dbReference type="GO" id="GO:0050660">
    <property type="term" value="F:flavin adenine dinucleotide binding"/>
    <property type="evidence" value="ECO:0007669"/>
    <property type="project" value="InterPro"/>
</dbReference>
<dbReference type="PANTHER" id="PTHR43762:SF1">
    <property type="entry name" value="D-ARABINONO-1,4-LACTONE OXIDASE"/>
    <property type="match status" value="1"/>
</dbReference>
<dbReference type="GO" id="GO:0016020">
    <property type="term" value="C:membrane"/>
    <property type="evidence" value="ECO:0007669"/>
    <property type="project" value="InterPro"/>
</dbReference>
<name>A0A3M6UTX4_POCDA</name>
<comment type="caution">
    <text evidence="4">The sequence shown here is derived from an EMBL/GenBank/DDBJ whole genome shotgun (WGS) entry which is preliminary data.</text>
</comment>
<dbReference type="InterPro" id="IPR007173">
    <property type="entry name" value="ALO_C"/>
</dbReference>
<dbReference type="GO" id="GO:0003885">
    <property type="term" value="F:D-arabinono-1,4-lactone oxidase activity"/>
    <property type="evidence" value="ECO:0007669"/>
    <property type="project" value="InterPro"/>
</dbReference>
<feature type="region of interest" description="Disordered" evidence="2">
    <location>
        <begin position="1"/>
        <end position="30"/>
    </location>
</feature>
<evidence type="ECO:0000313" key="4">
    <source>
        <dbReference type="EMBL" id="RMX57085.1"/>
    </source>
</evidence>
<accession>A0A3M6UTX4</accession>
<dbReference type="Pfam" id="PF04030">
    <property type="entry name" value="ALO"/>
    <property type="match status" value="1"/>
</dbReference>
<dbReference type="PANTHER" id="PTHR43762">
    <property type="entry name" value="L-GULONOLACTONE OXIDASE"/>
    <property type="match status" value="1"/>
</dbReference>
<reference evidence="4 5" key="1">
    <citation type="journal article" date="2018" name="Sci. Rep.">
        <title>Comparative analysis of the Pocillopora damicornis genome highlights role of immune system in coral evolution.</title>
        <authorList>
            <person name="Cunning R."/>
            <person name="Bay R.A."/>
            <person name="Gillette P."/>
            <person name="Baker A.C."/>
            <person name="Traylor-Knowles N."/>
        </authorList>
    </citation>
    <scope>NUCLEOTIDE SEQUENCE [LARGE SCALE GENOMIC DNA]</scope>
    <source>
        <strain evidence="4">RSMAS</strain>
        <tissue evidence="4">Whole animal</tissue>
    </source>
</reference>
<dbReference type="InterPro" id="IPR010031">
    <property type="entry name" value="FAD_lactone_oxidase-like"/>
</dbReference>
<dbReference type="InterPro" id="IPR016169">
    <property type="entry name" value="FAD-bd_PCMH_sub2"/>
</dbReference>
<feature type="domain" description="D-arabinono-1,4-lactone oxidase C-terminal" evidence="3">
    <location>
        <begin position="426"/>
        <end position="617"/>
    </location>
</feature>
<keyword evidence="5" id="KW-1185">Reference proteome</keyword>
<dbReference type="STRING" id="46731.A0A3M6UTX4"/>
<keyword evidence="1" id="KW-0560">Oxidoreductase</keyword>
<dbReference type="SUPFAM" id="SSF56176">
    <property type="entry name" value="FAD-binding/transporter-associated domain-like"/>
    <property type="match status" value="1"/>
</dbReference>
<dbReference type="AlphaFoldDB" id="A0A3M6UTX4"/>
<dbReference type="EMBL" id="RCHS01000744">
    <property type="protein sequence ID" value="RMX57085.1"/>
    <property type="molecule type" value="Genomic_DNA"/>
</dbReference>
<proteinExistence type="predicted"/>